<reference evidence="1" key="1">
    <citation type="submission" date="2023-06" db="EMBL/GenBank/DDBJ databases">
        <title>Genome-scale phylogeny and comparative genomics of the fungal order Sordariales.</title>
        <authorList>
            <consortium name="Lawrence Berkeley National Laboratory"/>
            <person name="Hensen N."/>
            <person name="Bonometti L."/>
            <person name="Westerberg I."/>
            <person name="Brannstrom I.O."/>
            <person name="Guillou S."/>
            <person name="Cros-Aarteil S."/>
            <person name="Calhoun S."/>
            <person name="Haridas S."/>
            <person name="Kuo A."/>
            <person name="Mondo S."/>
            <person name="Pangilinan J."/>
            <person name="Riley R."/>
            <person name="LaButti K."/>
            <person name="Andreopoulos B."/>
            <person name="Lipzen A."/>
            <person name="Chen C."/>
            <person name="Yanf M."/>
            <person name="Daum C."/>
            <person name="Ng V."/>
            <person name="Clum A."/>
            <person name="Steindorff A."/>
            <person name="Ohm R."/>
            <person name="Martin F."/>
            <person name="Silar P."/>
            <person name="Natvig D."/>
            <person name="Lalanne C."/>
            <person name="Gautier V."/>
            <person name="Ament-velasquez S.L."/>
            <person name="Kruys A."/>
            <person name="Hutchinson M.I."/>
            <person name="Powell A.J."/>
            <person name="Barry K."/>
            <person name="Miller A.N."/>
            <person name="Grigoriev I.V."/>
            <person name="Debuchy R."/>
            <person name="Gladieux P."/>
            <person name="Thoren M.H."/>
            <person name="Johannesson H."/>
        </authorList>
    </citation>
    <scope>NUCLEOTIDE SEQUENCE</scope>
    <source>
        <strain evidence="1">SMH3187-1</strain>
    </source>
</reference>
<sequence>MEGDKMENSCPVAGCHRPCGAAWGACEPGREGCAPALLGWDFKGPEAEQCRAGPSIFEEVMLPGPRKTLTPVDLIGVAQVWSMNGDEATALLA</sequence>
<name>A0AA40EHG5_9PEZI</name>
<dbReference type="Proteomes" id="UP001172155">
    <property type="component" value="Unassembled WGS sequence"/>
</dbReference>
<evidence type="ECO:0000313" key="1">
    <source>
        <dbReference type="EMBL" id="KAK0738907.1"/>
    </source>
</evidence>
<gene>
    <name evidence="1" type="ORF">B0T18DRAFT_254772</name>
</gene>
<proteinExistence type="predicted"/>
<comment type="caution">
    <text evidence="1">The sequence shown here is derived from an EMBL/GenBank/DDBJ whole genome shotgun (WGS) entry which is preliminary data.</text>
</comment>
<organism evidence="1 2">
    <name type="scientific">Schizothecium vesticola</name>
    <dbReference type="NCBI Taxonomy" id="314040"/>
    <lineage>
        <taxon>Eukaryota</taxon>
        <taxon>Fungi</taxon>
        <taxon>Dikarya</taxon>
        <taxon>Ascomycota</taxon>
        <taxon>Pezizomycotina</taxon>
        <taxon>Sordariomycetes</taxon>
        <taxon>Sordariomycetidae</taxon>
        <taxon>Sordariales</taxon>
        <taxon>Schizotheciaceae</taxon>
        <taxon>Schizothecium</taxon>
    </lineage>
</organism>
<accession>A0AA40EHG5</accession>
<keyword evidence="2" id="KW-1185">Reference proteome</keyword>
<evidence type="ECO:0000313" key="2">
    <source>
        <dbReference type="Proteomes" id="UP001172155"/>
    </source>
</evidence>
<protein>
    <submittedName>
        <fullName evidence="1">Uncharacterized protein</fullName>
    </submittedName>
</protein>
<dbReference type="AlphaFoldDB" id="A0AA40EHG5"/>
<dbReference type="EMBL" id="JAUKUD010000007">
    <property type="protein sequence ID" value="KAK0738907.1"/>
    <property type="molecule type" value="Genomic_DNA"/>
</dbReference>